<gene>
    <name evidence="2" type="ORF">ZEAMMB73_Zm00001d032010</name>
</gene>
<accession>A0A1D6KMZ6</accession>
<sequence>MPEDVQMNDSEPQSAAPAPAAAAAPALSTVRSEGDRVRDRGWFSVQGGPPDLPRLPPHRRAPPPPCRTGRLRLPRRERLQQEEELAKHMAEEEDDDF</sequence>
<keyword evidence="2" id="KW-0647">Proteasome</keyword>
<evidence type="ECO:0000256" key="1">
    <source>
        <dbReference type="SAM" id="MobiDB-lite"/>
    </source>
</evidence>
<dbReference type="EMBL" id="CM007647">
    <property type="protein sequence ID" value="ONM04200.1"/>
    <property type="molecule type" value="Genomic_DNA"/>
</dbReference>
<proteinExistence type="predicted"/>
<organism evidence="2">
    <name type="scientific">Zea mays</name>
    <name type="common">Maize</name>
    <dbReference type="NCBI Taxonomy" id="4577"/>
    <lineage>
        <taxon>Eukaryota</taxon>
        <taxon>Viridiplantae</taxon>
        <taxon>Streptophyta</taxon>
        <taxon>Embryophyta</taxon>
        <taxon>Tracheophyta</taxon>
        <taxon>Spermatophyta</taxon>
        <taxon>Magnoliopsida</taxon>
        <taxon>Liliopsida</taxon>
        <taxon>Poales</taxon>
        <taxon>Poaceae</taxon>
        <taxon>PACMAD clade</taxon>
        <taxon>Panicoideae</taxon>
        <taxon>Andropogonodae</taxon>
        <taxon>Andropogoneae</taxon>
        <taxon>Tripsacinae</taxon>
        <taxon>Zea</taxon>
    </lineage>
</organism>
<feature type="region of interest" description="Disordered" evidence="1">
    <location>
        <begin position="1"/>
        <end position="77"/>
    </location>
</feature>
<dbReference type="GO" id="GO:0000502">
    <property type="term" value="C:proteasome complex"/>
    <property type="evidence" value="ECO:0007669"/>
    <property type="project" value="UniProtKB-KW"/>
</dbReference>
<feature type="compositionally biased region" description="Basic and acidic residues" evidence="1">
    <location>
        <begin position="32"/>
        <end position="41"/>
    </location>
</feature>
<evidence type="ECO:0000313" key="2">
    <source>
        <dbReference type="EMBL" id="ONM04200.1"/>
    </source>
</evidence>
<feature type="compositionally biased region" description="Low complexity" evidence="1">
    <location>
        <begin position="15"/>
        <end position="26"/>
    </location>
</feature>
<dbReference type="AlphaFoldDB" id="A0A1D6KMZ6"/>
<reference evidence="2" key="1">
    <citation type="submission" date="2015-12" db="EMBL/GenBank/DDBJ databases">
        <title>Update maize B73 reference genome by single molecule sequencing technologies.</title>
        <authorList>
            <consortium name="Maize Genome Sequencing Project"/>
            <person name="Ware D."/>
        </authorList>
    </citation>
    <scope>NUCLEOTIDE SEQUENCE [LARGE SCALE GENOMIC DNA]</scope>
    <source>
        <tissue evidence="2">Seedling</tissue>
    </source>
</reference>
<name>A0A1D6KMZ6_MAIZE</name>
<protein>
    <submittedName>
        <fullName evidence="2">26S proteasome non-ATPase regulatory subunit 3 homolog A</fullName>
    </submittedName>
</protein>